<dbReference type="EMBL" id="JASBWS010000139">
    <property type="protein sequence ID" value="KAJ9094348.1"/>
    <property type="molecule type" value="Genomic_DNA"/>
</dbReference>
<sequence length="227" mass="25276">MSVRKILAFATLNERAVQQDVMGEQRKPGFSILDASEEEVNAIASGGREYRLYIQKVTRTEKLTPPKPPPIPVTTVPPTSPKGSKPSSTTSENITTTQSGLEAYESLNEANQRAREYFLYEVIFANEEEEDDPLDECNRDSRTLPYSVTSSNDDTDEIFIEVKALRFFPSSRPVRQQQPPAPPPIAQQRPSGSVKRPAPPAGPVQPVHRRPRVAQPNDDDDEMVCLS</sequence>
<accession>A0ACC2V5G5</accession>
<evidence type="ECO:0000313" key="2">
    <source>
        <dbReference type="Proteomes" id="UP001230649"/>
    </source>
</evidence>
<dbReference type="Proteomes" id="UP001230649">
    <property type="component" value="Unassembled WGS sequence"/>
</dbReference>
<comment type="caution">
    <text evidence="1">The sequence shown here is derived from an EMBL/GenBank/DDBJ whole genome shotgun (WGS) entry which is preliminary data.</text>
</comment>
<organism evidence="1 2">
    <name type="scientific">Naganishia adeliensis</name>
    <dbReference type="NCBI Taxonomy" id="92952"/>
    <lineage>
        <taxon>Eukaryota</taxon>
        <taxon>Fungi</taxon>
        <taxon>Dikarya</taxon>
        <taxon>Basidiomycota</taxon>
        <taxon>Agaricomycotina</taxon>
        <taxon>Tremellomycetes</taxon>
        <taxon>Filobasidiales</taxon>
        <taxon>Filobasidiaceae</taxon>
        <taxon>Naganishia</taxon>
    </lineage>
</organism>
<protein>
    <submittedName>
        <fullName evidence="1">Uncharacterized protein</fullName>
    </submittedName>
</protein>
<proteinExistence type="predicted"/>
<evidence type="ECO:0000313" key="1">
    <source>
        <dbReference type="EMBL" id="KAJ9094348.1"/>
    </source>
</evidence>
<reference evidence="1" key="1">
    <citation type="submission" date="2023-04" db="EMBL/GenBank/DDBJ databases">
        <title>Draft Genome sequencing of Naganishia species isolated from polar environments using Oxford Nanopore Technology.</title>
        <authorList>
            <person name="Leo P."/>
            <person name="Venkateswaran K."/>
        </authorList>
    </citation>
    <scope>NUCLEOTIDE SEQUENCE</scope>
    <source>
        <strain evidence="1">MNA-CCFEE 5262</strain>
    </source>
</reference>
<gene>
    <name evidence="1" type="ORF">QFC20_006916</name>
</gene>
<name>A0ACC2V5G5_9TREE</name>
<keyword evidence="2" id="KW-1185">Reference proteome</keyword>